<dbReference type="RefSeq" id="WP_124738843.1">
    <property type="nucleotide sequence ID" value="NZ_CP034086.1"/>
</dbReference>
<evidence type="ECO:0000256" key="2">
    <source>
        <dbReference type="ARBA" id="ARBA00022679"/>
    </source>
</evidence>
<dbReference type="PANTHER" id="PTHR43861:SF1">
    <property type="entry name" value="TRANS-ACONITATE 2-METHYLTRANSFERASE"/>
    <property type="match status" value="1"/>
</dbReference>
<dbReference type="InterPro" id="IPR029063">
    <property type="entry name" value="SAM-dependent_MTases_sf"/>
</dbReference>
<dbReference type="PANTHER" id="PTHR43861">
    <property type="entry name" value="TRANS-ACONITATE 2-METHYLTRANSFERASE-RELATED"/>
    <property type="match status" value="1"/>
</dbReference>
<dbReference type="EMBL" id="CP034086">
    <property type="protein sequence ID" value="AZG77118.1"/>
    <property type="molecule type" value="Genomic_DNA"/>
</dbReference>
<reference evidence="4 5" key="1">
    <citation type="submission" date="2018-11" db="EMBL/GenBank/DDBJ databases">
        <title>Genome squencing of methanotrophic bacteria isolated from alkaline groundwater in Korea.</title>
        <authorList>
            <person name="Nguyen L.N."/>
        </authorList>
    </citation>
    <scope>NUCLEOTIDE SEQUENCE [LARGE SCALE GENOMIC DNA]</scope>
    <source>
        <strain evidence="4 5">GW6</strain>
    </source>
</reference>
<dbReference type="Proteomes" id="UP000273982">
    <property type="component" value="Chromosome"/>
</dbReference>
<evidence type="ECO:0000259" key="3">
    <source>
        <dbReference type="Pfam" id="PF13649"/>
    </source>
</evidence>
<evidence type="ECO:0000256" key="1">
    <source>
        <dbReference type="ARBA" id="ARBA00022603"/>
    </source>
</evidence>
<dbReference type="CDD" id="cd02440">
    <property type="entry name" value="AdoMet_MTases"/>
    <property type="match status" value="1"/>
</dbReference>
<dbReference type="Pfam" id="PF13649">
    <property type="entry name" value="Methyltransf_25"/>
    <property type="match status" value="1"/>
</dbReference>
<dbReference type="InterPro" id="IPR041698">
    <property type="entry name" value="Methyltransf_25"/>
</dbReference>
<feature type="domain" description="Methyltransferase" evidence="3">
    <location>
        <begin position="52"/>
        <end position="150"/>
    </location>
</feature>
<accession>A0A3G8M8I5</accession>
<keyword evidence="2 4" id="KW-0808">Transferase</keyword>
<dbReference type="GO" id="GO:0008168">
    <property type="term" value="F:methyltransferase activity"/>
    <property type="evidence" value="ECO:0007669"/>
    <property type="project" value="UniProtKB-KW"/>
</dbReference>
<proteinExistence type="predicted"/>
<gene>
    <name evidence="4" type="ORF">EHO51_10440</name>
</gene>
<keyword evidence="1 4" id="KW-0489">Methyltransferase</keyword>
<organism evidence="4 5">
    <name type="scientific">Methylocystis rosea</name>
    <dbReference type="NCBI Taxonomy" id="173366"/>
    <lineage>
        <taxon>Bacteria</taxon>
        <taxon>Pseudomonadati</taxon>
        <taxon>Pseudomonadota</taxon>
        <taxon>Alphaproteobacteria</taxon>
        <taxon>Hyphomicrobiales</taxon>
        <taxon>Methylocystaceae</taxon>
        <taxon>Methylocystis</taxon>
    </lineage>
</organism>
<evidence type="ECO:0000313" key="5">
    <source>
        <dbReference type="Proteomes" id="UP000273982"/>
    </source>
</evidence>
<sequence length="243" mass="26374">MSALQENPFTGPIAAEYDVLRLMCPNAATLAKKIGDRIAAWRSDAGPIDGFEIGCGTGISTLAALSARGDLKLTAIDSAGEMLDQARTNLAEYALAGRVKFVEADALTALRALPDARMDVVISNYAIHNFPDDYRKDVVSQIFRVLKPGGIFVNGDRYAMDDPAAHLADTQAVVRGWFKIFTKMNRLDLLEDWIVHLLSDESPLHIMPFEPALEQLRAAGYAPVAVEFRDGVDTLVTAVKPGA</sequence>
<dbReference type="SUPFAM" id="SSF53335">
    <property type="entry name" value="S-adenosyl-L-methionine-dependent methyltransferases"/>
    <property type="match status" value="1"/>
</dbReference>
<protein>
    <submittedName>
        <fullName evidence="4">Class I SAM-dependent methyltransferase</fullName>
    </submittedName>
</protein>
<dbReference type="KEGG" id="mros:EHO51_10440"/>
<dbReference type="GO" id="GO:0032259">
    <property type="term" value="P:methylation"/>
    <property type="evidence" value="ECO:0007669"/>
    <property type="project" value="UniProtKB-KW"/>
</dbReference>
<dbReference type="AlphaFoldDB" id="A0A3G8M8I5"/>
<name>A0A3G8M8I5_9HYPH</name>
<dbReference type="Gene3D" id="3.40.50.150">
    <property type="entry name" value="Vaccinia Virus protein VP39"/>
    <property type="match status" value="1"/>
</dbReference>
<evidence type="ECO:0000313" key="4">
    <source>
        <dbReference type="EMBL" id="AZG77118.1"/>
    </source>
</evidence>